<dbReference type="Proteomes" id="UP000004067">
    <property type="component" value="Unassembled WGS sequence"/>
</dbReference>
<proteinExistence type="predicted"/>
<dbReference type="STRING" id="888060.HMPREF9081_0409"/>
<comment type="caution">
    <text evidence="1">The sequence shown here is derived from an EMBL/GenBank/DDBJ whole genome shotgun (WGS) entry which is preliminary data.</text>
</comment>
<name>F5RJH4_9FIRM</name>
<dbReference type="HOGENOM" id="CLU_2715015_0_0_9"/>
<evidence type="ECO:0000313" key="2">
    <source>
        <dbReference type="Proteomes" id="UP000004067"/>
    </source>
</evidence>
<keyword evidence="2" id="KW-1185">Reference proteome</keyword>
<protein>
    <submittedName>
        <fullName evidence="1">Disulfide bond formation protein B</fullName>
    </submittedName>
</protein>
<sequence length="72" mass="7821">MQHSGARDSVGLLALLPRLLRLPGCPVTYWSILSITAAGPHRLMKSQPCAALPDFPVTPRGAPNLLMKFEQI</sequence>
<organism evidence="1 2">
    <name type="scientific">Centipeda periodontii DSM 2778</name>
    <dbReference type="NCBI Taxonomy" id="888060"/>
    <lineage>
        <taxon>Bacteria</taxon>
        <taxon>Bacillati</taxon>
        <taxon>Bacillota</taxon>
        <taxon>Negativicutes</taxon>
        <taxon>Selenomonadales</taxon>
        <taxon>Selenomonadaceae</taxon>
        <taxon>Centipeda</taxon>
    </lineage>
</organism>
<dbReference type="AlphaFoldDB" id="F5RJH4"/>
<accession>F5RJH4</accession>
<evidence type="ECO:0000313" key="1">
    <source>
        <dbReference type="EMBL" id="EGK61905.1"/>
    </source>
</evidence>
<gene>
    <name evidence="1" type="primary">dsbB</name>
    <name evidence="1" type="ORF">HMPREF9081_0409</name>
</gene>
<dbReference type="EMBL" id="AFHQ01000010">
    <property type="protein sequence ID" value="EGK61905.1"/>
    <property type="molecule type" value="Genomic_DNA"/>
</dbReference>
<reference evidence="1 2" key="1">
    <citation type="submission" date="2011-04" db="EMBL/GenBank/DDBJ databases">
        <authorList>
            <person name="Muzny D."/>
            <person name="Qin X."/>
            <person name="Deng J."/>
            <person name="Jiang H."/>
            <person name="Liu Y."/>
            <person name="Qu J."/>
            <person name="Song X.-Z."/>
            <person name="Zhang L."/>
            <person name="Thornton R."/>
            <person name="Coyle M."/>
            <person name="Francisco L."/>
            <person name="Jackson L."/>
            <person name="Javaid M."/>
            <person name="Korchina V."/>
            <person name="Kovar C."/>
            <person name="Mata R."/>
            <person name="Mathew T."/>
            <person name="Ngo R."/>
            <person name="Nguyen L."/>
            <person name="Nguyen N."/>
            <person name="Okwuonu G."/>
            <person name="Ongeri F."/>
            <person name="Pham C."/>
            <person name="Simmons D."/>
            <person name="Wilczek-Boney K."/>
            <person name="Hale W."/>
            <person name="Jakkamsetti A."/>
            <person name="Pham P."/>
            <person name="Ruth R."/>
            <person name="San Lucas F."/>
            <person name="Warren J."/>
            <person name="Zhang J."/>
            <person name="Zhao Z."/>
            <person name="Zhou C."/>
            <person name="Zhu D."/>
            <person name="Lee S."/>
            <person name="Bess C."/>
            <person name="Blankenburg K."/>
            <person name="Forbes L."/>
            <person name="Fu Q."/>
            <person name="Gubbala S."/>
            <person name="Hirani K."/>
            <person name="Jayaseelan J.C."/>
            <person name="Lara F."/>
            <person name="Munidasa M."/>
            <person name="Palculict T."/>
            <person name="Patil S."/>
            <person name="Pu L.-L."/>
            <person name="Saada N."/>
            <person name="Tang L."/>
            <person name="Weissenberger G."/>
            <person name="Zhu Y."/>
            <person name="Hemphill L."/>
            <person name="Shang Y."/>
            <person name="Youmans B."/>
            <person name="Ayvaz T."/>
            <person name="Ross M."/>
            <person name="Santibanez J."/>
            <person name="Aqrawi P."/>
            <person name="Gross S."/>
            <person name="Joshi V."/>
            <person name="Fowler G."/>
            <person name="Nazareth L."/>
            <person name="Reid J."/>
            <person name="Worley K."/>
            <person name="Petrosino J."/>
            <person name="Highlander S."/>
            <person name="Gibbs R."/>
        </authorList>
    </citation>
    <scope>NUCLEOTIDE SEQUENCE [LARGE SCALE GENOMIC DNA]</scope>
    <source>
        <strain evidence="1 2">DSM 2778</strain>
    </source>
</reference>